<keyword evidence="3" id="KW-1185">Reference proteome</keyword>
<feature type="region of interest" description="Disordered" evidence="1">
    <location>
        <begin position="540"/>
        <end position="604"/>
    </location>
</feature>
<feature type="region of interest" description="Disordered" evidence="1">
    <location>
        <begin position="421"/>
        <end position="464"/>
    </location>
</feature>
<sequence length="1057" mass="118082">MPKAAAEDHRPARAVLHAPYPLPFVITRFPAVPTDTGTSAQLPCSPAFSAPPIPSGPSSSFAQHQNNIPLPPASIAEFPTFNHDWRKSKPAFPPIPYPIASLPQTELQTQVHIQASKVENRKRIKKLQLLKLTKNGDESSEWEMFSNTTIDNLNIHNNIHNSSSNQLSKEQKELLSLTKQVGRISADGELDENDPNQDENNLLIYSFISSCNQGDFDSPASDIEPTTPTQAKPFPLPSTRTDTEQLLGPIATHEHDKQPSIPIGRPTPFPGSDGSSISTHTPCKRHGPAWDIVSSAASSFWSDGTDADQADEEDGTGTSNIRLSPLTQSLITPSASASRNRSTRERSLKKQRTHSPDPPLFFGRTHQVPFTFVPLPKAPPSQSSLGDSGILAFDDRGGYISEAGSVRTIRQIPRSKVNRMRVTEREQYIQKEKERSITPTQNDYPRQPSPRLKTATSSPVQSSSLPYGLRGSANLASNIGIPFLLPNTNHMIPQQTNLKYLSTNEGVMNGTIPQQSMFGLEPFLFSPIAPLLRTSEVLSSLTSGDGPPVADKQSSEVAYGRRESSWSPQPMSIDPRTTESQSFGNGMHQDGVSWPHALPDREQITPSNASSFSLLNKHETSSDMDVPMPTAQSRIIQSQRRQKQKHKKMSMSRTGFQNELGNIPMGKACHNFLSIRKQLAAKKRKVNNDIGKHRRVREMINEARSMKNNATTGPTNQSPPNQHHHSAQQQPQQNQPQQQQQHNQQLTLPWGFNLPYTNVDPNFQAQLFAQMMQIQMAQQQQQQYQTVPLQQQTPAQIGVPLGYYPFDQNIGFPLPSSSNPWSLNMPLQQTNQLLNQQQQQQQQQIQHPNSHHTWLTQSPNEKSRSFQPRPNAFTPQPHPQQQPSSQLFRFPTPGPTPQASNPFADHVPFTPRSPEVDVKPPRKRRRSISPSSAHDLFLHHTLAHSHPREQARSPTPKPGMSKRLLSPAEIRTPNQWRTNIKKERDIQSEINDESENEGLYDGALFDMALEKEAKHEQVNKYERRNEWVQQERTRVGSLNLGLGSGSGSRGTIVFENK</sequence>
<feature type="compositionally biased region" description="Polar residues" evidence="1">
    <location>
        <begin position="707"/>
        <end position="716"/>
    </location>
</feature>
<feature type="compositionally biased region" description="Polar residues" evidence="1">
    <location>
        <begin position="847"/>
        <end position="868"/>
    </location>
</feature>
<feature type="compositionally biased region" description="Polar residues" evidence="1">
    <location>
        <begin position="316"/>
        <end position="340"/>
    </location>
</feature>
<evidence type="ECO:0000256" key="1">
    <source>
        <dbReference type="SAM" id="MobiDB-lite"/>
    </source>
</evidence>
<evidence type="ECO:0000313" key="3">
    <source>
        <dbReference type="Proteomes" id="UP001329825"/>
    </source>
</evidence>
<feature type="compositionally biased region" description="Low complexity" evidence="1">
    <location>
        <begin position="833"/>
        <end position="846"/>
    </location>
</feature>
<feature type="region of interest" description="Disordered" evidence="1">
    <location>
        <begin position="619"/>
        <end position="652"/>
    </location>
</feature>
<feature type="region of interest" description="Disordered" evidence="1">
    <location>
        <begin position="215"/>
        <end position="240"/>
    </location>
</feature>
<organism evidence="2 3">
    <name type="scientific">Kwoniella shivajii</name>
    <dbReference type="NCBI Taxonomy" id="564305"/>
    <lineage>
        <taxon>Eukaryota</taxon>
        <taxon>Fungi</taxon>
        <taxon>Dikarya</taxon>
        <taxon>Basidiomycota</taxon>
        <taxon>Agaricomycotina</taxon>
        <taxon>Tremellomycetes</taxon>
        <taxon>Tremellales</taxon>
        <taxon>Cryptococcaceae</taxon>
        <taxon>Kwoniella</taxon>
    </lineage>
</organism>
<accession>A0ABZ1D3K4</accession>
<feature type="region of interest" description="Disordered" evidence="1">
    <location>
        <begin position="252"/>
        <end position="288"/>
    </location>
</feature>
<feature type="compositionally biased region" description="Low complexity" evidence="1">
    <location>
        <begin position="727"/>
        <end position="743"/>
    </location>
</feature>
<gene>
    <name evidence="2" type="ORF">IL334_005598</name>
</gene>
<dbReference type="GeneID" id="87957729"/>
<name>A0ABZ1D3K4_9TREE</name>
<proteinExistence type="predicted"/>
<feature type="region of interest" description="Disordered" evidence="1">
    <location>
        <begin position="707"/>
        <end position="743"/>
    </location>
</feature>
<dbReference type="RefSeq" id="XP_062793360.1">
    <property type="nucleotide sequence ID" value="XM_062937309.1"/>
</dbReference>
<reference evidence="2 3" key="1">
    <citation type="submission" date="2024-01" db="EMBL/GenBank/DDBJ databases">
        <title>Comparative genomics of Cryptococcus and Kwoniella reveals pathogenesis evolution and contrasting modes of karyotype evolution via chromosome fusion or intercentromeric recombination.</title>
        <authorList>
            <person name="Coelho M.A."/>
            <person name="David-Palma M."/>
            <person name="Shea T."/>
            <person name="Bowers K."/>
            <person name="McGinley-Smith S."/>
            <person name="Mohammad A.W."/>
            <person name="Gnirke A."/>
            <person name="Yurkov A.M."/>
            <person name="Nowrousian M."/>
            <person name="Sun S."/>
            <person name="Cuomo C.A."/>
            <person name="Heitman J."/>
        </authorList>
    </citation>
    <scope>NUCLEOTIDE SEQUENCE [LARGE SCALE GENOMIC DNA]</scope>
    <source>
        <strain evidence="2">CBS 11374</strain>
    </source>
</reference>
<feature type="compositionally biased region" description="Basic and acidic residues" evidence="1">
    <location>
        <begin position="421"/>
        <end position="436"/>
    </location>
</feature>
<dbReference type="Proteomes" id="UP001329825">
    <property type="component" value="Chromosome 7"/>
</dbReference>
<protein>
    <recommendedName>
        <fullName evidence="4">BZIP domain-containing protein</fullName>
    </recommendedName>
</protein>
<evidence type="ECO:0000313" key="2">
    <source>
        <dbReference type="EMBL" id="WRT68620.1"/>
    </source>
</evidence>
<feature type="region of interest" description="Disordered" evidence="1">
    <location>
        <begin position="35"/>
        <end position="68"/>
    </location>
</feature>
<feature type="region of interest" description="Disordered" evidence="1">
    <location>
        <begin position="833"/>
        <end position="966"/>
    </location>
</feature>
<feature type="compositionally biased region" description="Basic residues" evidence="1">
    <location>
        <begin position="640"/>
        <end position="650"/>
    </location>
</feature>
<evidence type="ECO:0008006" key="4">
    <source>
        <dbReference type="Google" id="ProtNLM"/>
    </source>
</evidence>
<feature type="compositionally biased region" description="Acidic residues" evidence="1">
    <location>
        <begin position="305"/>
        <end position="315"/>
    </location>
</feature>
<dbReference type="EMBL" id="CP141887">
    <property type="protein sequence ID" value="WRT68620.1"/>
    <property type="molecule type" value="Genomic_DNA"/>
</dbReference>
<feature type="region of interest" description="Disordered" evidence="1">
    <location>
        <begin position="301"/>
        <end position="362"/>
    </location>
</feature>
<feature type="compositionally biased region" description="Polar residues" evidence="1">
    <location>
        <begin position="454"/>
        <end position="464"/>
    </location>
</feature>